<gene>
    <name evidence="2" type="ORF">EZS28_025529</name>
</gene>
<evidence type="ECO:0000313" key="2">
    <source>
        <dbReference type="EMBL" id="KAA6378943.1"/>
    </source>
</evidence>
<proteinExistence type="predicted"/>
<accession>A0A5J4V8X2</accession>
<protein>
    <submittedName>
        <fullName evidence="2">Uncharacterized protein</fullName>
    </submittedName>
</protein>
<feature type="region of interest" description="Disordered" evidence="1">
    <location>
        <begin position="101"/>
        <end position="121"/>
    </location>
</feature>
<comment type="caution">
    <text evidence="2">The sequence shown here is derived from an EMBL/GenBank/DDBJ whole genome shotgun (WGS) entry which is preliminary data.</text>
</comment>
<dbReference type="AlphaFoldDB" id="A0A5J4V8X2"/>
<evidence type="ECO:0000313" key="3">
    <source>
        <dbReference type="Proteomes" id="UP000324800"/>
    </source>
</evidence>
<name>A0A5J4V8X2_9EUKA</name>
<evidence type="ECO:0000256" key="1">
    <source>
        <dbReference type="SAM" id="MobiDB-lite"/>
    </source>
</evidence>
<reference evidence="2 3" key="1">
    <citation type="submission" date="2019-03" db="EMBL/GenBank/DDBJ databases">
        <title>Single cell metagenomics reveals metabolic interactions within the superorganism composed of flagellate Streblomastix strix and complex community of Bacteroidetes bacteria on its surface.</title>
        <authorList>
            <person name="Treitli S.C."/>
            <person name="Kolisko M."/>
            <person name="Husnik F."/>
            <person name="Keeling P."/>
            <person name="Hampl V."/>
        </authorList>
    </citation>
    <scope>NUCLEOTIDE SEQUENCE [LARGE SCALE GENOMIC DNA]</scope>
    <source>
        <strain evidence="2">ST1C</strain>
    </source>
</reference>
<feature type="region of interest" description="Disordered" evidence="1">
    <location>
        <begin position="1"/>
        <end position="62"/>
    </location>
</feature>
<dbReference type="EMBL" id="SNRW01008814">
    <property type="protein sequence ID" value="KAA6378943.1"/>
    <property type="molecule type" value="Genomic_DNA"/>
</dbReference>
<sequence length="121" mass="13907">MTLTTASQPAQDAMQHQQGSTTRNIPVLKDNQNKQGVSKEQSFELGIPDLQENIDYDDTDKDLSKTQQLLKEKQEDEQISKFLANQKNSHSQKQINELIKKEEQEDGKEVQLNPLRSRDQI</sequence>
<feature type="compositionally biased region" description="Polar residues" evidence="1">
    <location>
        <begin position="1"/>
        <end position="24"/>
    </location>
</feature>
<dbReference type="Proteomes" id="UP000324800">
    <property type="component" value="Unassembled WGS sequence"/>
</dbReference>
<organism evidence="2 3">
    <name type="scientific">Streblomastix strix</name>
    <dbReference type="NCBI Taxonomy" id="222440"/>
    <lineage>
        <taxon>Eukaryota</taxon>
        <taxon>Metamonada</taxon>
        <taxon>Preaxostyla</taxon>
        <taxon>Oxymonadida</taxon>
        <taxon>Streblomastigidae</taxon>
        <taxon>Streblomastix</taxon>
    </lineage>
</organism>